<evidence type="ECO:0000256" key="1">
    <source>
        <dbReference type="SAM" id="SignalP"/>
    </source>
</evidence>
<dbReference type="AlphaFoldDB" id="A0A841G4U1"/>
<evidence type="ECO:0008006" key="4">
    <source>
        <dbReference type="Google" id="ProtNLM"/>
    </source>
</evidence>
<accession>A0A841G4U1</accession>
<keyword evidence="1" id="KW-0732">Signal</keyword>
<organism evidence="2 3">
    <name type="scientific">Phytomonospora endophytica</name>
    <dbReference type="NCBI Taxonomy" id="714109"/>
    <lineage>
        <taxon>Bacteria</taxon>
        <taxon>Bacillati</taxon>
        <taxon>Actinomycetota</taxon>
        <taxon>Actinomycetes</taxon>
        <taxon>Micromonosporales</taxon>
        <taxon>Micromonosporaceae</taxon>
        <taxon>Phytomonospora</taxon>
    </lineage>
</organism>
<protein>
    <recommendedName>
        <fullName evidence="4">Lipoprotein</fullName>
    </recommendedName>
</protein>
<feature type="signal peptide" evidence="1">
    <location>
        <begin position="1"/>
        <end position="22"/>
    </location>
</feature>
<reference evidence="2 3" key="1">
    <citation type="submission" date="2020-08" db="EMBL/GenBank/DDBJ databases">
        <title>Genomic Encyclopedia of Type Strains, Phase IV (KMG-IV): sequencing the most valuable type-strain genomes for metagenomic binning, comparative biology and taxonomic classification.</title>
        <authorList>
            <person name="Goeker M."/>
        </authorList>
    </citation>
    <scope>NUCLEOTIDE SEQUENCE [LARGE SCALE GENOMIC DNA]</scope>
    <source>
        <strain evidence="2 3">YIM 65646</strain>
    </source>
</reference>
<gene>
    <name evidence="2" type="ORF">HNR73_007667</name>
</gene>
<dbReference type="Proteomes" id="UP000548476">
    <property type="component" value="Unassembled WGS sequence"/>
</dbReference>
<name>A0A841G4U1_9ACTN</name>
<dbReference type="SUPFAM" id="SSF82171">
    <property type="entry name" value="DPP6 N-terminal domain-like"/>
    <property type="match status" value="1"/>
</dbReference>
<comment type="caution">
    <text evidence="2">The sequence shown here is derived from an EMBL/GenBank/DDBJ whole genome shotgun (WGS) entry which is preliminary data.</text>
</comment>
<dbReference type="RefSeq" id="WP_184792850.1">
    <property type="nucleotide sequence ID" value="NZ_BONT01000101.1"/>
</dbReference>
<dbReference type="PROSITE" id="PS51257">
    <property type="entry name" value="PROKAR_LIPOPROTEIN"/>
    <property type="match status" value="1"/>
</dbReference>
<keyword evidence="3" id="KW-1185">Reference proteome</keyword>
<feature type="chain" id="PRO_5032348231" description="Lipoprotein" evidence="1">
    <location>
        <begin position="23"/>
        <end position="312"/>
    </location>
</feature>
<sequence>MTTTPRALLAAFTAATVLAALAACSPGGRVDPGPSGSASRPAGGLPGRVFYLGSPEDFSSTSLHEFSGGKGVETVEVDYATGWSSLNVSNDGSLVSYVSVDGQFDVVDNEIGGEPWGVAAGADPYCVEPVWSPQGVLLYGMGGVSGPSTVRVVPPGASRPEEKGAAVSCHYRYSADGTKIMAGALGEGAATVMDADLTGERDVTFEIPGREVTDLVDVGPGARRFCVSTVGAGEPVGDVTRAIQCDTVIDAATGQAVPLPLDGVTAVRFTADGSMLLRTEGTLTLIGASGEVVATVDEPAAYAGYSLLAYIP</sequence>
<evidence type="ECO:0000313" key="3">
    <source>
        <dbReference type="Proteomes" id="UP000548476"/>
    </source>
</evidence>
<dbReference type="EMBL" id="JACHGT010000025">
    <property type="protein sequence ID" value="MBB6039769.1"/>
    <property type="molecule type" value="Genomic_DNA"/>
</dbReference>
<proteinExistence type="predicted"/>
<evidence type="ECO:0000313" key="2">
    <source>
        <dbReference type="EMBL" id="MBB6039769.1"/>
    </source>
</evidence>